<dbReference type="OrthoDB" id="583309at2"/>
<comment type="caution">
    <text evidence="1">The sequence shown here is derived from an EMBL/GenBank/DDBJ whole genome shotgun (WGS) entry which is preliminary data.</text>
</comment>
<keyword evidence="2" id="KW-1185">Reference proteome</keyword>
<evidence type="ECO:0008006" key="3">
    <source>
        <dbReference type="Google" id="ProtNLM"/>
    </source>
</evidence>
<dbReference type="PANTHER" id="PTHR21621">
    <property type="entry name" value="RIBOSOMAL PROTEIN S6 MODIFICATION PROTEIN"/>
    <property type="match status" value="1"/>
</dbReference>
<evidence type="ECO:0000313" key="1">
    <source>
        <dbReference type="EMBL" id="KTC86665.1"/>
    </source>
</evidence>
<dbReference type="GO" id="GO:0009432">
    <property type="term" value="P:SOS response"/>
    <property type="evidence" value="ECO:0007669"/>
    <property type="project" value="TreeGrafter"/>
</dbReference>
<dbReference type="GO" id="GO:0018169">
    <property type="term" value="F:ribosomal S6-glutamic acid ligase activity"/>
    <property type="evidence" value="ECO:0007669"/>
    <property type="project" value="TreeGrafter"/>
</dbReference>
<dbReference type="GO" id="GO:0005737">
    <property type="term" value="C:cytoplasm"/>
    <property type="evidence" value="ECO:0007669"/>
    <property type="project" value="TreeGrafter"/>
</dbReference>
<dbReference type="PATRIC" id="fig|29422.6.peg.636"/>
<name>A0A0W0STV2_9GAMM</name>
<gene>
    <name evidence="1" type="ORF">Lbru_0606</name>
</gene>
<dbReference type="PANTHER" id="PTHR21621:SF0">
    <property type="entry name" value="BETA-CITRYLGLUTAMATE SYNTHASE B-RELATED"/>
    <property type="match status" value="1"/>
</dbReference>
<dbReference type="Proteomes" id="UP000054742">
    <property type="component" value="Unassembled WGS sequence"/>
</dbReference>
<sequence length="368" mass="43427">MKFLIPTEPDDTHAILVKIALENLGHQVRLLFTADQPTKQKNSVSISSEGYEWSSSDKYSSISDNDYDVVWWRRARKPYIPKEIIHKKDHKFVVRENVLFYESLTYSFAPEAWWINTKESAHRANSKLLQLKIARESGMDIPVTLCSNDPQDIRHFLLKHDKEGVIYKPLCSNFWFEGKKIKISYTSKINFPDLPSNKSLQLVPGIFQKEIKKKYELRVTCFGDFLVAAKLNSQSYEEGQIDWRAISEGKMTIEPYTLPSMIEYKIRDFMSKIGIVFGSFDFIVTPNNDYVFLEVNEQGQFLWIEEYNSEFKMLDIFINFLLNKSKKFMWEPKKLMHTIEIYRNEMTEIFSKNTRYHVNLNNEKTHNE</sequence>
<protein>
    <recommendedName>
        <fullName evidence="3">Glutathione synthase/Ribosomal protein S6 modification enzyme (Glutaminyl transferase)</fullName>
    </recommendedName>
</protein>
<evidence type="ECO:0000313" key="2">
    <source>
        <dbReference type="Proteomes" id="UP000054742"/>
    </source>
</evidence>
<dbReference type="AlphaFoldDB" id="A0A0W0STV2"/>
<organism evidence="1 2">
    <name type="scientific">Legionella brunensis</name>
    <dbReference type="NCBI Taxonomy" id="29422"/>
    <lineage>
        <taxon>Bacteria</taxon>
        <taxon>Pseudomonadati</taxon>
        <taxon>Pseudomonadota</taxon>
        <taxon>Gammaproteobacteria</taxon>
        <taxon>Legionellales</taxon>
        <taxon>Legionellaceae</taxon>
        <taxon>Legionella</taxon>
    </lineage>
</organism>
<reference evidence="1 2" key="1">
    <citation type="submission" date="2015-11" db="EMBL/GenBank/DDBJ databases">
        <title>Genomic analysis of 38 Legionella species identifies large and diverse effector repertoires.</title>
        <authorList>
            <person name="Burstein D."/>
            <person name="Amaro F."/>
            <person name="Zusman T."/>
            <person name="Lifshitz Z."/>
            <person name="Cohen O."/>
            <person name="Gilbert J.A."/>
            <person name="Pupko T."/>
            <person name="Shuman H.A."/>
            <person name="Segal G."/>
        </authorList>
    </citation>
    <scope>NUCLEOTIDE SEQUENCE [LARGE SCALE GENOMIC DNA]</scope>
    <source>
        <strain evidence="1 2">ATCC 43878</strain>
    </source>
</reference>
<dbReference type="RefSeq" id="WP_058440696.1">
    <property type="nucleotide sequence ID" value="NZ_CAAAHU010000007.1"/>
</dbReference>
<dbReference type="Gene3D" id="3.30.470.20">
    <property type="entry name" value="ATP-grasp fold, B domain"/>
    <property type="match status" value="1"/>
</dbReference>
<dbReference type="EMBL" id="LNXV01000004">
    <property type="protein sequence ID" value="KTC86665.1"/>
    <property type="molecule type" value="Genomic_DNA"/>
</dbReference>
<dbReference type="STRING" id="29422.Lbru_0606"/>
<dbReference type="SUPFAM" id="SSF56059">
    <property type="entry name" value="Glutathione synthetase ATP-binding domain-like"/>
    <property type="match status" value="1"/>
</dbReference>
<proteinExistence type="predicted"/>
<accession>A0A0W0STV2</accession>